<organism evidence="1 2">
    <name type="scientific">Prosthecobacter fluviatilis</name>
    <dbReference type="NCBI Taxonomy" id="445931"/>
    <lineage>
        <taxon>Bacteria</taxon>
        <taxon>Pseudomonadati</taxon>
        <taxon>Verrucomicrobiota</taxon>
        <taxon>Verrucomicrobiia</taxon>
        <taxon>Verrucomicrobiales</taxon>
        <taxon>Verrucomicrobiaceae</taxon>
        <taxon>Prosthecobacter</taxon>
    </lineage>
</organism>
<protein>
    <recommendedName>
        <fullName evidence="3">5-methylcytosine-specific restriction enzyme subunit McrC</fullName>
    </recommendedName>
</protein>
<evidence type="ECO:0000313" key="2">
    <source>
        <dbReference type="Proteomes" id="UP001596052"/>
    </source>
</evidence>
<dbReference type="Pfam" id="PF10117">
    <property type="entry name" value="McrBC"/>
    <property type="match status" value="1"/>
</dbReference>
<dbReference type="Proteomes" id="UP001596052">
    <property type="component" value="Unassembled WGS sequence"/>
</dbReference>
<evidence type="ECO:0008006" key="3">
    <source>
        <dbReference type="Google" id="ProtNLM"/>
    </source>
</evidence>
<proteinExistence type="predicted"/>
<dbReference type="InterPro" id="IPR014407">
    <property type="entry name" value="McrC_bac"/>
</dbReference>
<dbReference type="PANTHER" id="PTHR38733">
    <property type="entry name" value="PROTEIN MCRC"/>
    <property type="match status" value="1"/>
</dbReference>
<comment type="caution">
    <text evidence="1">The sequence shown here is derived from an EMBL/GenBank/DDBJ whole genome shotgun (WGS) entry which is preliminary data.</text>
</comment>
<keyword evidence="2" id="KW-1185">Reference proteome</keyword>
<dbReference type="EMBL" id="JBHSMQ010000007">
    <property type="protein sequence ID" value="MFC5456724.1"/>
    <property type="molecule type" value="Genomic_DNA"/>
</dbReference>
<dbReference type="InterPro" id="IPR019292">
    <property type="entry name" value="McrC"/>
</dbReference>
<dbReference type="RefSeq" id="WP_377169257.1">
    <property type="nucleotide sequence ID" value="NZ_JBHSMQ010000007.1"/>
</dbReference>
<dbReference type="PANTHER" id="PTHR38733:SF1">
    <property type="entry name" value="TYPE IV METHYL-DIRECTED RESTRICTION ENZYME ECOKMCRBC"/>
    <property type="match status" value="1"/>
</dbReference>
<gene>
    <name evidence="1" type="ORF">ACFQDI_17795</name>
</gene>
<sequence>MSRIPVQNLYYLLSYAWDLLSESAPAEVAMDDTRSAPEMLALLLAGGVEALGRRGLYRDYQGRVEETSRLRGKIDFMTSVRRLTHLEARLVCDFDELGTDNLVNGILRATLDRLLASESISREIRMRLKEAAGVLRDVPAAHLRRGCFQRAKVTRHHRAYRMALSVCEMLYELAQPDASGRAYHFADPWADKGMPRVFETFVRNFLSRHLPGAAVGARRLSWDARGDTEEAQALLPGMVTDVTIEWGDERCVVLDCKFYENSFTERFDQMRLKSENLYQMAAYLHHHPLRAKGGTMHGVLLYPTVEADFLHEYDFMGHRLMIASVDLGQRWQGIHERLLEIVRRSGLKAGGSTHGAFQQQLS</sequence>
<evidence type="ECO:0000313" key="1">
    <source>
        <dbReference type="EMBL" id="MFC5456724.1"/>
    </source>
</evidence>
<reference evidence="2" key="1">
    <citation type="journal article" date="2019" name="Int. J. Syst. Evol. Microbiol.">
        <title>The Global Catalogue of Microorganisms (GCM) 10K type strain sequencing project: providing services to taxonomists for standard genome sequencing and annotation.</title>
        <authorList>
            <consortium name="The Broad Institute Genomics Platform"/>
            <consortium name="The Broad Institute Genome Sequencing Center for Infectious Disease"/>
            <person name="Wu L."/>
            <person name="Ma J."/>
        </authorList>
    </citation>
    <scope>NUCLEOTIDE SEQUENCE [LARGE SCALE GENOMIC DNA]</scope>
    <source>
        <strain evidence="2">CGMCC 4.1469</strain>
    </source>
</reference>
<dbReference type="PIRSF" id="PIRSF003109">
    <property type="entry name" value="McrC"/>
    <property type="match status" value="1"/>
</dbReference>
<accession>A0ABW0KTL9</accession>
<name>A0ABW0KTL9_9BACT</name>